<evidence type="ECO:0000313" key="4">
    <source>
        <dbReference type="Proteomes" id="UP000324800"/>
    </source>
</evidence>
<evidence type="ECO:0000256" key="2">
    <source>
        <dbReference type="SAM" id="MobiDB-lite"/>
    </source>
</evidence>
<dbReference type="Proteomes" id="UP000324800">
    <property type="component" value="Unassembled WGS sequence"/>
</dbReference>
<dbReference type="AlphaFoldDB" id="A0A5J4WT13"/>
<feature type="region of interest" description="Disordered" evidence="2">
    <location>
        <begin position="402"/>
        <end position="438"/>
    </location>
</feature>
<feature type="coiled-coil region" evidence="1">
    <location>
        <begin position="236"/>
        <end position="312"/>
    </location>
</feature>
<feature type="compositionally biased region" description="Basic and acidic residues" evidence="2">
    <location>
        <begin position="402"/>
        <end position="422"/>
    </location>
</feature>
<name>A0A5J4WT13_9EUKA</name>
<sequence length="508" mass="60683">MADNTNSPQINLFLPFSPTIVDVTQPSRILDEIAKAITQINNYEKDPLFMQRLLQLIIACFKSHKDKQLNQLVNSTSLINKLLQILQTLGNQDENLQTIITALLSTLGAYSSVRTMAQESKDKQRGGNFIVFGEMQTKQEYFHFAEEYSKMMVIEERANLISEKEDLDQETYKVTNYYNYEKQKLISQQNRIQRRIEKENENDSILQKNEDSIKEDQVGQDDELKQTKKDKRKEYLQTLETTFNRYDELYDQIESKQTLKDSLQEQSFQLQEQNNELEEAYKCKKKYGYIDIEMSRQEGKRFKLDMEKLKEKEREIWKMKEDLDQCIPSSDSEGEFTVFTEQKKNKKIIDKQYLNKVKEKIQQQIEEKEQMDQYYQQQEQEERRKKVEEILKQNKAELIEKEKQKQIENEEQEHKEELKEEEQQQEDDEDEEKEFNDEEEKQIHLQLKILPNVLENGIFRLNSRIFDRKNSRRFGFIGAEEQAFNNIRVAGKDFRAITYDQLGSELIL</sequence>
<comment type="caution">
    <text evidence="3">The sequence shown here is derived from an EMBL/GenBank/DDBJ whole genome shotgun (WGS) entry which is preliminary data.</text>
</comment>
<keyword evidence="1" id="KW-0175">Coiled coil</keyword>
<gene>
    <name evidence="3" type="ORF">EZS28_006925</name>
</gene>
<feature type="compositionally biased region" description="Acidic residues" evidence="2">
    <location>
        <begin position="423"/>
        <end position="438"/>
    </location>
</feature>
<reference evidence="3 4" key="1">
    <citation type="submission" date="2019-03" db="EMBL/GenBank/DDBJ databases">
        <title>Single cell metagenomics reveals metabolic interactions within the superorganism composed of flagellate Streblomastix strix and complex community of Bacteroidetes bacteria on its surface.</title>
        <authorList>
            <person name="Treitli S.C."/>
            <person name="Kolisko M."/>
            <person name="Husnik F."/>
            <person name="Keeling P."/>
            <person name="Hampl V."/>
        </authorList>
    </citation>
    <scope>NUCLEOTIDE SEQUENCE [LARGE SCALE GENOMIC DNA]</scope>
    <source>
        <strain evidence="3">ST1C</strain>
    </source>
</reference>
<organism evidence="3 4">
    <name type="scientific">Streblomastix strix</name>
    <dbReference type="NCBI Taxonomy" id="222440"/>
    <lineage>
        <taxon>Eukaryota</taxon>
        <taxon>Metamonada</taxon>
        <taxon>Preaxostyla</taxon>
        <taxon>Oxymonadida</taxon>
        <taxon>Streblomastigidae</taxon>
        <taxon>Streblomastix</taxon>
    </lineage>
</organism>
<feature type="compositionally biased region" description="Basic and acidic residues" evidence="2">
    <location>
        <begin position="208"/>
        <end position="226"/>
    </location>
</feature>
<evidence type="ECO:0000256" key="1">
    <source>
        <dbReference type="SAM" id="Coils"/>
    </source>
</evidence>
<dbReference type="EMBL" id="SNRW01001155">
    <property type="protein sequence ID" value="KAA6397545.1"/>
    <property type="molecule type" value="Genomic_DNA"/>
</dbReference>
<proteinExistence type="predicted"/>
<protein>
    <submittedName>
        <fullName evidence="3">Uncharacterized protein</fullName>
    </submittedName>
</protein>
<feature type="region of interest" description="Disordered" evidence="2">
    <location>
        <begin position="198"/>
        <end position="226"/>
    </location>
</feature>
<accession>A0A5J4WT13</accession>
<evidence type="ECO:0000313" key="3">
    <source>
        <dbReference type="EMBL" id="KAA6397545.1"/>
    </source>
</evidence>